<dbReference type="InterPro" id="IPR005509">
    <property type="entry name" value="AfsA_hotdog_dom"/>
</dbReference>
<dbReference type="Gene3D" id="3.40.109.10">
    <property type="entry name" value="NADH Oxidase"/>
    <property type="match status" value="1"/>
</dbReference>
<name>A0A7W7VJN5_9PSEU</name>
<evidence type="ECO:0000313" key="2">
    <source>
        <dbReference type="EMBL" id="MBB4912852.1"/>
    </source>
</evidence>
<evidence type="ECO:0000313" key="3">
    <source>
        <dbReference type="Proteomes" id="UP000520767"/>
    </source>
</evidence>
<dbReference type="Pfam" id="PF03756">
    <property type="entry name" value="AfsA"/>
    <property type="match status" value="1"/>
</dbReference>
<dbReference type="GO" id="GO:0016491">
    <property type="term" value="F:oxidoreductase activity"/>
    <property type="evidence" value="ECO:0007669"/>
    <property type="project" value="InterPro"/>
</dbReference>
<accession>A0A7W7VJN5</accession>
<comment type="caution">
    <text evidence="2">The sequence shown here is derived from an EMBL/GenBank/DDBJ whole genome shotgun (WGS) entry which is preliminary data.</text>
</comment>
<organism evidence="2 3">
    <name type="scientific">Actinophytocola algeriensis</name>
    <dbReference type="NCBI Taxonomy" id="1768010"/>
    <lineage>
        <taxon>Bacteria</taxon>
        <taxon>Bacillati</taxon>
        <taxon>Actinomycetota</taxon>
        <taxon>Actinomycetes</taxon>
        <taxon>Pseudonocardiales</taxon>
        <taxon>Pseudonocardiaceae</taxon>
    </lineage>
</organism>
<sequence length="209" mass="22723">MTALANELVDDVELVSAIWSGRLAVRADDPYHFDHPLDHIPGMALIGGLLELVRRSGAADLDIPNRRLSLSLTFPSFCELDGPVVLQATRIPTGEAGVDTSLSLLAEQGAEVVCEADLTLRVSTERTTPSLWATLLPSVWSYMLAARSRGIGTVWTTRHLSYAAEVAELLDIPSGVHQAALVPTAYYRGSTFRPAPRPPLESSLHVDRW</sequence>
<dbReference type="InterPro" id="IPR000415">
    <property type="entry name" value="Nitroreductase-like"/>
</dbReference>
<proteinExistence type="predicted"/>
<dbReference type="AlphaFoldDB" id="A0A7W7VJN5"/>
<dbReference type="RefSeq" id="WP_184816792.1">
    <property type="nucleotide sequence ID" value="NZ_JACHJQ010000017.1"/>
</dbReference>
<keyword evidence="3" id="KW-1185">Reference proteome</keyword>
<dbReference type="Proteomes" id="UP000520767">
    <property type="component" value="Unassembled WGS sequence"/>
</dbReference>
<protein>
    <recommendedName>
        <fullName evidence="1">A-factor biosynthesis hotdog domain-containing protein</fullName>
    </recommendedName>
</protein>
<reference evidence="2 3" key="1">
    <citation type="submission" date="2020-08" db="EMBL/GenBank/DDBJ databases">
        <title>Genomic Encyclopedia of Type Strains, Phase III (KMG-III): the genomes of soil and plant-associated and newly described type strains.</title>
        <authorList>
            <person name="Whitman W."/>
        </authorList>
    </citation>
    <scope>NUCLEOTIDE SEQUENCE [LARGE SCALE GENOMIC DNA]</scope>
    <source>
        <strain evidence="2 3">CECT 8960</strain>
    </source>
</reference>
<feature type="domain" description="A-factor biosynthesis hotdog" evidence="1">
    <location>
        <begin position="20"/>
        <end position="121"/>
    </location>
</feature>
<dbReference type="EMBL" id="JACHJQ010000017">
    <property type="protein sequence ID" value="MBB4912852.1"/>
    <property type="molecule type" value="Genomic_DNA"/>
</dbReference>
<dbReference type="SUPFAM" id="SSF55469">
    <property type="entry name" value="FMN-dependent nitroreductase-like"/>
    <property type="match status" value="1"/>
</dbReference>
<gene>
    <name evidence="2" type="ORF">FHR82_009126</name>
</gene>
<evidence type="ECO:0000259" key="1">
    <source>
        <dbReference type="Pfam" id="PF03756"/>
    </source>
</evidence>